<sequence length="563" mass="63873">MHTTMNCDFLEIEYYYSSQHNGQGEKEDLDTLSWLQYKPSSEEINHSTHKESHSNSTQEPEEPITSATASDNTPSNMISQVSNSSDPSGDPVINTLYNPDVSNHDPEIVENEGIESSSIPEETEERYVLPSRSNRGVPPKRYSPEKQSRGSDYPMANIAKGNLSKEAKAFVSSLYSEDTPTNVEQALKAKNWKDAMETEMEALKKNGTWEKCALPSGKKPVGCRWVFTVKYKPDGSVERYKARLVAKGYTQTYGIDYSETFSPVAKIDTIRVLFSVAANKGWPLHQFDVKNAFLHGKLQEEVYMEAPPGFTGDCKEREKYGFKQSDSDHTLFLKQRNGLITCLIIYVDDMIITGNDKEEMEQLKRSLFVEFEMKDLGRLKYFLGIEVLRSKQGIFICQKKYILDLLIETGMIDCKPSETPMIVNHKLHMEVRAELADKERYQRLVGKLIYLSHTHPDIAYVVGVVSQFMHQPLVAHMEAALRIIRYIKGTFSHRVLFKSNGHLKVQVYTDADWAGDIGTRRSTSGYFTLVGSNLVTWRSKKKQKVVALSSEEAEFKGIARGIT</sequence>
<protein>
    <submittedName>
        <fullName evidence="1">Uncharacterized protein</fullName>
    </submittedName>
</protein>
<evidence type="ECO:0000313" key="2">
    <source>
        <dbReference type="Proteomes" id="UP001056120"/>
    </source>
</evidence>
<proteinExistence type="predicted"/>
<accession>A0ACB9GTI8</accession>
<keyword evidence="2" id="KW-1185">Reference proteome</keyword>
<name>A0ACB9GTI8_9ASTR</name>
<evidence type="ECO:0000313" key="1">
    <source>
        <dbReference type="EMBL" id="KAI3786341.1"/>
    </source>
</evidence>
<reference evidence="2" key="1">
    <citation type="journal article" date="2022" name="Mol. Ecol. Resour.">
        <title>The genomes of chicory, endive, great burdock and yacon provide insights into Asteraceae palaeo-polyploidization history and plant inulin production.</title>
        <authorList>
            <person name="Fan W."/>
            <person name="Wang S."/>
            <person name="Wang H."/>
            <person name="Wang A."/>
            <person name="Jiang F."/>
            <person name="Liu H."/>
            <person name="Zhao H."/>
            <person name="Xu D."/>
            <person name="Zhang Y."/>
        </authorList>
    </citation>
    <scope>NUCLEOTIDE SEQUENCE [LARGE SCALE GENOMIC DNA]</scope>
    <source>
        <strain evidence="2">cv. Yunnan</strain>
    </source>
</reference>
<comment type="caution">
    <text evidence="1">The sequence shown here is derived from an EMBL/GenBank/DDBJ whole genome shotgun (WGS) entry which is preliminary data.</text>
</comment>
<gene>
    <name evidence="1" type="ORF">L1987_39949</name>
</gene>
<organism evidence="1 2">
    <name type="scientific">Smallanthus sonchifolius</name>
    <dbReference type="NCBI Taxonomy" id="185202"/>
    <lineage>
        <taxon>Eukaryota</taxon>
        <taxon>Viridiplantae</taxon>
        <taxon>Streptophyta</taxon>
        <taxon>Embryophyta</taxon>
        <taxon>Tracheophyta</taxon>
        <taxon>Spermatophyta</taxon>
        <taxon>Magnoliopsida</taxon>
        <taxon>eudicotyledons</taxon>
        <taxon>Gunneridae</taxon>
        <taxon>Pentapetalae</taxon>
        <taxon>asterids</taxon>
        <taxon>campanulids</taxon>
        <taxon>Asterales</taxon>
        <taxon>Asteraceae</taxon>
        <taxon>Asteroideae</taxon>
        <taxon>Heliantheae alliance</taxon>
        <taxon>Millerieae</taxon>
        <taxon>Smallanthus</taxon>
    </lineage>
</organism>
<reference evidence="1 2" key="2">
    <citation type="journal article" date="2022" name="Mol. Ecol. Resour.">
        <title>The genomes of chicory, endive, great burdock and yacon provide insights into Asteraceae paleo-polyploidization history and plant inulin production.</title>
        <authorList>
            <person name="Fan W."/>
            <person name="Wang S."/>
            <person name="Wang H."/>
            <person name="Wang A."/>
            <person name="Jiang F."/>
            <person name="Liu H."/>
            <person name="Zhao H."/>
            <person name="Xu D."/>
            <person name="Zhang Y."/>
        </authorList>
    </citation>
    <scope>NUCLEOTIDE SEQUENCE [LARGE SCALE GENOMIC DNA]</scope>
    <source>
        <strain evidence="2">cv. Yunnan</strain>
        <tissue evidence="1">Leaves</tissue>
    </source>
</reference>
<dbReference type="EMBL" id="CM042030">
    <property type="protein sequence ID" value="KAI3786341.1"/>
    <property type="molecule type" value="Genomic_DNA"/>
</dbReference>
<dbReference type="Proteomes" id="UP001056120">
    <property type="component" value="Linkage Group LG13"/>
</dbReference>